<dbReference type="Proteomes" id="UP000054823">
    <property type="component" value="Unassembled WGS sequence"/>
</dbReference>
<organism evidence="2 3">
    <name type="scientific">Shimia marina</name>
    <dbReference type="NCBI Taxonomy" id="321267"/>
    <lineage>
        <taxon>Bacteria</taxon>
        <taxon>Pseudomonadati</taxon>
        <taxon>Pseudomonadota</taxon>
        <taxon>Alphaproteobacteria</taxon>
        <taxon>Rhodobacterales</taxon>
        <taxon>Roseobacteraceae</taxon>
    </lineage>
</organism>
<feature type="transmembrane region" description="Helical" evidence="1">
    <location>
        <begin position="20"/>
        <end position="50"/>
    </location>
</feature>
<reference evidence="2 3" key="1">
    <citation type="submission" date="2015-09" db="EMBL/GenBank/DDBJ databases">
        <authorList>
            <consortium name="Swine Surveillance"/>
        </authorList>
    </citation>
    <scope>NUCLEOTIDE SEQUENCE [LARGE SCALE GENOMIC DNA]</scope>
    <source>
        <strain evidence="2 3">CECT 7688</strain>
    </source>
</reference>
<protein>
    <recommendedName>
        <fullName evidence="4">Histidinol phosphate aminotransferase</fullName>
    </recommendedName>
</protein>
<keyword evidence="1" id="KW-0812">Transmembrane</keyword>
<name>A0A0P1ER85_9RHOB</name>
<keyword evidence="1" id="KW-0472">Membrane</keyword>
<evidence type="ECO:0008006" key="4">
    <source>
        <dbReference type="Google" id="ProtNLM"/>
    </source>
</evidence>
<dbReference type="AlphaFoldDB" id="A0A0P1ER85"/>
<evidence type="ECO:0000256" key="1">
    <source>
        <dbReference type="SAM" id="Phobius"/>
    </source>
</evidence>
<gene>
    <name evidence="2" type="ORF">SHM7688_01952</name>
</gene>
<dbReference type="STRING" id="321267.SHM7688_01952"/>
<evidence type="ECO:0000313" key="2">
    <source>
        <dbReference type="EMBL" id="CUH52505.1"/>
    </source>
</evidence>
<keyword evidence="1" id="KW-1133">Transmembrane helix</keyword>
<keyword evidence="3" id="KW-1185">Reference proteome</keyword>
<proteinExistence type="predicted"/>
<evidence type="ECO:0000313" key="3">
    <source>
        <dbReference type="Proteomes" id="UP000054823"/>
    </source>
</evidence>
<accession>A0A0P1ER85</accession>
<dbReference type="EMBL" id="CYPW01000018">
    <property type="protein sequence ID" value="CUH52505.1"/>
    <property type="molecule type" value="Genomic_DNA"/>
</dbReference>
<sequence>MSRPVQPVEDYTKTCLAMAFVNLLWVFVLIFVLWGLPPVMVLSVILNAGINKLDNIRNHRP</sequence>